<dbReference type="SUPFAM" id="SSF53335">
    <property type="entry name" value="S-adenosyl-L-methionine-dependent methyltransferases"/>
    <property type="match status" value="1"/>
</dbReference>
<dbReference type="GO" id="GO:0008168">
    <property type="term" value="F:methyltransferase activity"/>
    <property type="evidence" value="ECO:0007669"/>
    <property type="project" value="UniProtKB-KW"/>
</dbReference>
<keyword evidence="3 6" id="KW-0808">Transferase</keyword>
<dbReference type="EMBL" id="JBHTMM010000110">
    <property type="protein sequence ID" value="MFD1312251.1"/>
    <property type="molecule type" value="Genomic_DNA"/>
</dbReference>
<keyword evidence="7" id="KW-1185">Reference proteome</keyword>
<feature type="domain" description="Methyltransferase type 11" evidence="5">
    <location>
        <begin position="87"/>
        <end position="176"/>
    </location>
</feature>
<evidence type="ECO:0000313" key="6">
    <source>
        <dbReference type="EMBL" id="MFD1312251.1"/>
    </source>
</evidence>
<reference evidence="7" key="1">
    <citation type="journal article" date="2019" name="Int. J. Syst. Evol. Microbiol.">
        <title>The Global Catalogue of Microorganisms (GCM) 10K type strain sequencing project: providing services to taxonomists for standard genome sequencing and annotation.</title>
        <authorList>
            <consortium name="The Broad Institute Genomics Platform"/>
            <consortium name="The Broad Institute Genome Sequencing Center for Infectious Disease"/>
            <person name="Wu L."/>
            <person name="Ma J."/>
        </authorList>
    </citation>
    <scope>NUCLEOTIDE SEQUENCE [LARGE SCALE GENOMIC DNA]</scope>
    <source>
        <strain evidence="7">CGMCC 4.7020</strain>
    </source>
</reference>
<dbReference type="RefSeq" id="WP_329527068.1">
    <property type="nucleotide sequence ID" value="NZ_JBHSKH010000011.1"/>
</dbReference>
<dbReference type="InterPro" id="IPR051052">
    <property type="entry name" value="Diverse_substrate_MTase"/>
</dbReference>
<evidence type="ECO:0000256" key="1">
    <source>
        <dbReference type="ARBA" id="ARBA00008361"/>
    </source>
</evidence>
<evidence type="ECO:0000256" key="4">
    <source>
        <dbReference type="SAM" id="MobiDB-lite"/>
    </source>
</evidence>
<dbReference type="Proteomes" id="UP001597058">
    <property type="component" value="Unassembled WGS sequence"/>
</dbReference>
<dbReference type="InterPro" id="IPR013216">
    <property type="entry name" value="Methyltransf_11"/>
</dbReference>
<dbReference type="GO" id="GO:0032259">
    <property type="term" value="P:methylation"/>
    <property type="evidence" value="ECO:0007669"/>
    <property type="project" value="UniProtKB-KW"/>
</dbReference>
<dbReference type="Gene3D" id="3.40.50.150">
    <property type="entry name" value="Vaccinia Virus protein VP39"/>
    <property type="match status" value="1"/>
</dbReference>
<evidence type="ECO:0000259" key="5">
    <source>
        <dbReference type="Pfam" id="PF08241"/>
    </source>
</evidence>
<feature type="region of interest" description="Disordered" evidence="4">
    <location>
        <begin position="1"/>
        <end position="43"/>
    </location>
</feature>
<evidence type="ECO:0000256" key="3">
    <source>
        <dbReference type="ARBA" id="ARBA00022679"/>
    </source>
</evidence>
<evidence type="ECO:0000313" key="7">
    <source>
        <dbReference type="Proteomes" id="UP001597058"/>
    </source>
</evidence>
<evidence type="ECO:0000256" key="2">
    <source>
        <dbReference type="ARBA" id="ARBA00022603"/>
    </source>
</evidence>
<accession>A0ABW3XTX5</accession>
<dbReference type="InterPro" id="IPR029063">
    <property type="entry name" value="SAM-dependent_MTases_sf"/>
</dbReference>
<dbReference type="PANTHER" id="PTHR44942">
    <property type="entry name" value="METHYLTRANSF_11 DOMAIN-CONTAINING PROTEIN"/>
    <property type="match status" value="1"/>
</dbReference>
<organism evidence="6 7">
    <name type="scientific">Streptomyces kaempferi</name>
    <dbReference type="NCBI Taxonomy" id="333725"/>
    <lineage>
        <taxon>Bacteria</taxon>
        <taxon>Bacillati</taxon>
        <taxon>Actinomycetota</taxon>
        <taxon>Actinomycetes</taxon>
        <taxon>Kitasatosporales</taxon>
        <taxon>Streptomycetaceae</taxon>
        <taxon>Streptomyces</taxon>
    </lineage>
</organism>
<proteinExistence type="inferred from homology"/>
<name>A0ABW3XTX5_9ACTN</name>
<keyword evidence="2 6" id="KW-0489">Methyltransferase</keyword>
<protein>
    <submittedName>
        <fullName evidence="6">Class I SAM-dependent methyltransferase</fullName>
        <ecNumber evidence="6">2.1.1.-</ecNumber>
    </submittedName>
</protein>
<comment type="caution">
    <text evidence="6">The sequence shown here is derived from an EMBL/GenBank/DDBJ whole genome shotgun (WGS) entry which is preliminary data.</text>
</comment>
<sequence length="302" mass="32186">MTPSSHPDAGPDTGTGTEAKAQADTGAGTEPETQADPDTRNRTRATRAHSFNTAAAQYAANRPSYPPALFDTIEELAGRPLTGARVVDVGAGTGIATALLRARGAHVLAVEPGEGMTAEFRRAVPGVPIVRGDGNALPLLDACADFLTYAQSWHWTDPARSLPEALRVLRPGGSLALWWNTDALDVPWIAAQARRIERYFGDEQASKGGTGGKGGVAGSRTELAFEGAPHIPDHAHRVVRWSRHIPVDTHLANITSHSIFLVLGEEGTEAFLAEERAHLLEAFPDGRVEEVYDVLVIVATRS</sequence>
<dbReference type="EC" id="2.1.1.-" evidence="6"/>
<gene>
    <name evidence="6" type="ORF">ACFQ5X_41470</name>
</gene>
<dbReference type="Pfam" id="PF08241">
    <property type="entry name" value="Methyltransf_11"/>
    <property type="match status" value="1"/>
</dbReference>
<dbReference type="PANTHER" id="PTHR44942:SF4">
    <property type="entry name" value="METHYLTRANSFERASE TYPE 11 DOMAIN-CONTAINING PROTEIN"/>
    <property type="match status" value="1"/>
</dbReference>
<comment type="similarity">
    <text evidence="1">Belongs to the methyltransferase superfamily.</text>
</comment>
<dbReference type="CDD" id="cd02440">
    <property type="entry name" value="AdoMet_MTases"/>
    <property type="match status" value="1"/>
</dbReference>